<sequence length="63" mass="7039">MILVTHDIDEAIAMSDRVVLLGGRPAKIVMEQKIDLTTQGPRTAVSARELRNFMIITRRSGMD</sequence>
<gene>
    <name evidence="1" type="ORF">NCTC11468_00683</name>
</gene>
<reference evidence="1 2" key="1">
    <citation type="submission" date="2018-06" db="EMBL/GenBank/DDBJ databases">
        <authorList>
            <consortium name="Pathogen Informatics"/>
            <person name="Doyle S."/>
        </authorList>
    </citation>
    <scope>NUCLEOTIDE SEQUENCE [LARGE SCALE GENOMIC DNA]</scope>
    <source>
        <strain evidence="1 2">NCTC11468</strain>
    </source>
</reference>
<evidence type="ECO:0000313" key="1">
    <source>
        <dbReference type="EMBL" id="SQK72430.1"/>
    </source>
</evidence>
<evidence type="ECO:0000313" key="2">
    <source>
        <dbReference type="Proteomes" id="UP000248758"/>
    </source>
</evidence>
<accession>A0A2X5PG88</accession>
<organism evidence="1 2">
    <name type="scientific">Tatumella ptyseos</name>
    <dbReference type="NCBI Taxonomy" id="82987"/>
    <lineage>
        <taxon>Bacteria</taxon>
        <taxon>Pseudomonadati</taxon>
        <taxon>Pseudomonadota</taxon>
        <taxon>Gammaproteobacteria</taxon>
        <taxon>Enterobacterales</taxon>
        <taxon>Erwiniaceae</taxon>
        <taxon>Tatumella</taxon>
    </lineage>
</organism>
<keyword evidence="1" id="KW-0067">ATP-binding</keyword>
<keyword evidence="1" id="KW-0547">Nucleotide-binding</keyword>
<dbReference type="GO" id="GO:0005524">
    <property type="term" value="F:ATP binding"/>
    <property type="evidence" value="ECO:0007669"/>
    <property type="project" value="UniProtKB-KW"/>
</dbReference>
<dbReference type="Proteomes" id="UP000248758">
    <property type="component" value="Chromosome 1"/>
</dbReference>
<dbReference type="EMBL" id="LS483499">
    <property type="protein sequence ID" value="SQK72430.1"/>
    <property type="molecule type" value="Genomic_DNA"/>
</dbReference>
<dbReference type="KEGG" id="tpty:NCTC11468_00683"/>
<proteinExistence type="predicted"/>
<name>A0A2X5PG88_9GAMM</name>
<protein>
    <submittedName>
        <fullName evidence="1">Aliphatic sulfonates transport ATP-binding subunit</fullName>
    </submittedName>
</protein>
<dbReference type="AlphaFoldDB" id="A0A2X5PG88"/>